<name>A0A0H3FYM8_ZYMMA</name>
<dbReference type="InterPro" id="IPR006439">
    <property type="entry name" value="HAD-SF_hydro_IA"/>
</dbReference>
<dbReference type="SFLD" id="SFLDG01132">
    <property type="entry name" value="C1.5.3:_5'-Nucleotidase_Like"/>
    <property type="match status" value="1"/>
</dbReference>
<dbReference type="Proteomes" id="UP000001494">
    <property type="component" value="Chromosome"/>
</dbReference>
<proteinExistence type="predicted"/>
<dbReference type="OrthoDB" id="9803141at2"/>
<dbReference type="InterPro" id="IPR023214">
    <property type="entry name" value="HAD_sf"/>
</dbReference>
<dbReference type="PANTHER" id="PTHR12725:SF117">
    <property type="entry name" value="HALOACID DEHALOGENASE-LIKE HYDROLASE"/>
    <property type="match status" value="1"/>
</dbReference>
<dbReference type="Pfam" id="PF00702">
    <property type="entry name" value="Hydrolase"/>
    <property type="match status" value="1"/>
</dbReference>
<dbReference type="PRINTS" id="PR00413">
    <property type="entry name" value="HADHALOGNASE"/>
</dbReference>
<dbReference type="InterPro" id="IPR010237">
    <property type="entry name" value="Pyr-5-nucltdase"/>
</dbReference>
<reference evidence="1 2" key="1">
    <citation type="journal article" date="2011" name="J. Bacteriol.">
        <title>Genome sequence of the ethanol-producing Zymomonas mobilis subsp. mobilis lectotype strain ATCC 10988.</title>
        <authorList>
            <person name="Pappas K.M."/>
            <person name="Kouvelis V.N."/>
            <person name="Saunders E."/>
            <person name="Brettin T.S."/>
            <person name="Bruce D."/>
            <person name="Detter C."/>
            <person name="Balakireva M."/>
            <person name="Han C.S."/>
            <person name="Savvakis G."/>
            <person name="Kyrpides N.C."/>
            <person name="Typas M.A."/>
        </authorList>
    </citation>
    <scope>NUCLEOTIDE SEQUENCE [LARGE SCALE GENOMIC DNA]</scope>
    <source>
        <strain evidence="2">ATCC 10988 / DSM 424 / CCUG 17860 / LMG 404 / NCIMB 8938 / NRRL B-806 / ZM1</strain>
    </source>
</reference>
<evidence type="ECO:0000313" key="1">
    <source>
        <dbReference type="EMBL" id="AEH62799.1"/>
    </source>
</evidence>
<dbReference type="AlphaFoldDB" id="A0A0H3FYM8"/>
<accession>A0A0H3FYM8</accession>
<dbReference type="SFLD" id="SFLDG01129">
    <property type="entry name" value="C1.5:_HAD__Beta-PGM__Phosphata"/>
    <property type="match status" value="1"/>
</dbReference>
<dbReference type="EMBL" id="CP002850">
    <property type="protein sequence ID" value="AEH62799.1"/>
    <property type="molecule type" value="Genomic_DNA"/>
</dbReference>
<dbReference type="PANTHER" id="PTHR12725">
    <property type="entry name" value="HALOACID DEHALOGENASE-LIKE HYDROLASE"/>
    <property type="match status" value="1"/>
</dbReference>
<dbReference type="HOGENOM" id="CLU_059493_2_1_5"/>
<dbReference type="RefSeq" id="WP_014500805.1">
    <property type="nucleotide sequence ID" value="NC_017262.1"/>
</dbReference>
<sequence length="222" mass="25825">MTSSLQHIENWIFDLDNTLYPPDADLFTHIDKRMAYYISVKLNLPLEKSQKLQQDYYLKYGASLVGLYRYHNIDPYDYLAYVHNIEMDSLSPDLTLRRSIENLPGRKWIFTNGDRPYAEQVLERRGLSGVFEGVFDIHSSQYRPKPDPSCYQRMLEEFQANGEKSLFVDDMACNLLPAKDQGMTTVWVNHGLKGQDGHITEGHEKIDYEIYDVGSWLKEITA</sequence>
<dbReference type="InterPro" id="IPR036412">
    <property type="entry name" value="HAD-like_sf"/>
</dbReference>
<dbReference type="KEGG" id="zmm:Zmob_0964"/>
<dbReference type="eggNOG" id="COG1011">
    <property type="taxonomic scope" value="Bacteria"/>
</dbReference>
<dbReference type="SUPFAM" id="SSF56784">
    <property type="entry name" value="HAD-like"/>
    <property type="match status" value="1"/>
</dbReference>
<dbReference type="Gene3D" id="3.40.50.1000">
    <property type="entry name" value="HAD superfamily/HAD-like"/>
    <property type="match status" value="1"/>
</dbReference>
<dbReference type="NCBIfam" id="TIGR01509">
    <property type="entry name" value="HAD-SF-IA-v3"/>
    <property type="match status" value="1"/>
</dbReference>
<protein>
    <submittedName>
        <fullName evidence="1">Pyrimidine 5'-nucleotidase</fullName>
    </submittedName>
</protein>
<dbReference type="NCBIfam" id="TIGR01993">
    <property type="entry name" value="Pyr-5-nucltdase"/>
    <property type="match status" value="1"/>
</dbReference>
<dbReference type="SFLD" id="SFLDS00003">
    <property type="entry name" value="Haloacid_Dehalogenase"/>
    <property type="match status" value="1"/>
</dbReference>
<gene>
    <name evidence="1" type="ordered locus">Zmob_0964</name>
</gene>
<dbReference type="Gene3D" id="1.10.150.450">
    <property type="match status" value="1"/>
</dbReference>
<evidence type="ECO:0000313" key="2">
    <source>
        <dbReference type="Proteomes" id="UP000001494"/>
    </source>
</evidence>
<organism evidence="1 2">
    <name type="scientific">Zymomonas mobilis subsp. mobilis (strain ATCC 10988 / DSM 424 / LMG 404 / NCIMB 8938 / NRRL B-806 / ZM1)</name>
    <dbReference type="NCBI Taxonomy" id="555217"/>
    <lineage>
        <taxon>Bacteria</taxon>
        <taxon>Pseudomonadati</taxon>
        <taxon>Pseudomonadota</taxon>
        <taxon>Alphaproteobacteria</taxon>
        <taxon>Sphingomonadales</taxon>
        <taxon>Zymomonadaceae</taxon>
        <taxon>Zymomonas</taxon>
    </lineage>
</organism>